<keyword evidence="2" id="KW-0812">Transmembrane</keyword>
<dbReference type="InterPro" id="IPR036056">
    <property type="entry name" value="Fibrinogen-like_C"/>
</dbReference>
<dbReference type="Proteomes" id="UP000069940">
    <property type="component" value="Unassembled WGS sequence"/>
</dbReference>
<reference evidence="5" key="1">
    <citation type="journal article" date="2015" name="Proc. Natl. Acad. Sci. U.S.A.">
        <title>Genome sequence of the Asian Tiger mosquito, Aedes albopictus, reveals insights into its biology, genetics, and evolution.</title>
        <authorList>
            <person name="Chen X.G."/>
            <person name="Jiang X."/>
            <person name="Gu J."/>
            <person name="Xu M."/>
            <person name="Wu Y."/>
            <person name="Deng Y."/>
            <person name="Zhang C."/>
            <person name="Bonizzoni M."/>
            <person name="Dermauw W."/>
            <person name="Vontas J."/>
            <person name="Armbruster P."/>
            <person name="Huang X."/>
            <person name="Yang Y."/>
            <person name="Zhang H."/>
            <person name="He W."/>
            <person name="Peng H."/>
            <person name="Liu Y."/>
            <person name="Wu K."/>
            <person name="Chen J."/>
            <person name="Lirakis M."/>
            <person name="Topalis P."/>
            <person name="Van Leeuwen T."/>
            <person name="Hall A.B."/>
            <person name="Jiang X."/>
            <person name="Thorpe C."/>
            <person name="Mueller R.L."/>
            <person name="Sun C."/>
            <person name="Waterhouse R.M."/>
            <person name="Yan G."/>
            <person name="Tu Z.J."/>
            <person name="Fang X."/>
            <person name="James A.A."/>
        </authorList>
    </citation>
    <scope>NUCLEOTIDE SEQUENCE [LARGE SCALE GENOMIC DNA]</scope>
    <source>
        <strain evidence="5">Foshan</strain>
    </source>
</reference>
<dbReference type="RefSeq" id="XP_019528970.2">
    <property type="nucleotide sequence ID" value="XM_019673425.3"/>
</dbReference>
<dbReference type="InterPro" id="IPR002181">
    <property type="entry name" value="Fibrinogen_a/b/g_C_dom"/>
</dbReference>
<keyword evidence="1" id="KW-1015">Disulfide bond</keyword>
<dbReference type="SMART" id="SM00186">
    <property type="entry name" value="FBG"/>
    <property type="match status" value="1"/>
</dbReference>
<evidence type="ECO:0000256" key="2">
    <source>
        <dbReference type="SAM" id="Phobius"/>
    </source>
</evidence>
<keyword evidence="2" id="KW-1133">Transmembrane helix</keyword>
<dbReference type="PANTHER" id="PTHR19143">
    <property type="entry name" value="FIBRINOGEN/TENASCIN/ANGIOPOEITIN"/>
    <property type="match status" value="1"/>
</dbReference>
<dbReference type="PROSITE" id="PS00514">
    <property type="entry name" value="FIBRINOGEN_C_1"/>
    <property type="match status" value="1"/>
</dbReference>
<sequence>MAHKQLQLFIAITLRRRLILNCPRMKVIILIIICVFCAIRYHEATKVSNVCSNCPANLCGGFGYEILIAKLEALEVKLDERCNTHKEMMLMQTRLERAVVHHSRTVLHHSASILQQHPSCGSFACKSCSEVPSHVSGRYKIHPLGFDEPLEVYCEQKVFDGGWIVVQQRLDGSVNFHRNWTDYQNGFGNLGGEFWIGLEKLHRLTKGGGQQLLVELKDFNGSYKFARYDEFEIGAECQKYELKKLGRYNGTAGDALRYHEGRKFSTEDNYSDDASRRCAQLFKSAWWYKECYYSDLNGLYKSKSDNTSGLNWITFDKTLHALAYSRMMIRKTSSKPSSR</sequence>
<feature type="transmembrane region" description="Helical" evidence="2">
    <location>
        <begin position="25"/>
        <end position="42"/>
    </location>
</feature>
<evidence type="ECO:0000259" key="3">
    <source>
        <dbReference type="PROSITE" id="PS51406"/>
    </source>
</evidence>
<evidence type="ECO:0000313" key="4">
    <source>
        <dbReference type="EnsemblMetazoa" id="AALFPA23_002548.P2433"/>
    </source>
</evidence>
<dbReference type="GeneID" id="109400932"/>
<dbReference type="InterPro" id="IPR020837">
    <property type="entry name" value="Fibrinogen_CS"/>
</dbReference>
<feature type="domain" description="Fibrinogen C-terminal" evidence="3">
    <location>
        <begin position="119"/>
        <end position="333"/>
    </location>
</feature>
<protein>
    <recommendedName>
        <fullName evidence="3">Fibrinogen C-terminal domain-containing protein</fullName>
    </recommendedName>
</protein>
<dbReference type="PANTHER" id="PTHR19143:SF327">
    <property type="entry name" value="FI21813P1-RELATED"/>
    <property type="match status" value="1"/>
</dbReference>
<name>A0ABM1XSZ4_AEDAL</name>
<dbReference type="Pfam" id="PF00147">
    <property type="entry name" value="Fibrinogen_C"/>
    <property type="match status" value="1"/>
</dbReference>
<keyword evidence="5" id="KW-1185">Reference proteome</keyword>
<dbReference type="SUPFAM" id="SSF56496">
    <property type="entry name" value="Fibrinogen C-terminal domain-like"/>
    <property type="match status" value="1"/>
</dbReference>
<evidence type="ECO:0000313" key="5">
    <source>
        <dbReference type="Proteomes" id="UP000069940"/>
    </source>
</evidence>
<evidence type="ECO:0000256" key="1">
    <source>
        <dbReference type="ARBA" id="ARBA00023157"/>
    </source>
</evidence>
<keyword evidence="2" id="KW-0472">Membrane</keyword>
<dbReference type="InterPro" id="IPR050373">
    <property type="entry name" value="Fibrinogen_C-term_domain"/>
</dbReference>
<organism evidence="4 5">
    <name type="scientific">Aedes albopictus</name>
    <name type="common">Asian tiger mosquito</name>
    <name type="synonym">Stegomyia albopicta</name>
    <dbReference type="NCBI Taxonomy" id="7160"/>
    <lineage>
        <taxon>Eukaryota</taxon>
        <taxon>Metazoa</taxon>
        <taxon>Ecdysozoa</taxon>
        <taxon>Arthropoda</taxon>
        <taxon>Hexapoda</taxon>
        <taxon>Insecta</taxon>
        <taxon>Pterygota</taxon>
        <taxon>Neoptera</taxon>
        <taxon>Endopterygota</taxon>
        <taxon>Diptera</taxon>
        <taxon>Nematocera</taxon>
        <taxon>Culicoidea</taxon>
        <taxon>Culicidae</taxon>
        <taxon>Culicinae</taxon>
        <taxon>Aedini</taxon>
        <taxon>Aedes</taxon>
        <taxon>Stegomyia</taxon>
    </lineage>
</organism>
<dbReference type="PROSITE" id="PS51406">
    <property type="entry name" value="FIBRINOGEN_C_2"/>
    <property type="match status" value="1"/>
</dbReference>
<accession>A0ABM1XSZ4</accession>
<dbReference type="CDD" id="cd00087">
    <property type="entry name" value="FReD"/>
    <property type="match status" value="1"/>
</dbReference>
<reference evidence="4" key="2">
    <citation type="submission" date="2025-05" db="UniProtKB">
        <authorList>
            <consortium name="EnsemblMetazoa"/>
        </authorList>
    </citation>
    <scope>IDENTIFICATION</scope>
    <source>
        <strain evidence="4">Foshan</strain>
    </source>
</reference>
<dbReference type="InterPro" id="IPR014716">
    <property type="entry name" value="Fibrinogen_a/b/g_C_1"/>
</dbReference>
<proteinExistence type="predicted"/>
<dbReference type="EnsemblMetazoa" id="AALFPA23_002548.R2433">
    <property type="protein sequence ID" value="AALFPA23_002548.P2433"/>
    <property type="gene ID" value="AALFPA23_002548"/>
</dbReference>
<dbReference type="Gene3D" id="3.90.215.10">
    <property type="entry name" value="Gamma Fibrinogen, chain A, domain 1"/>
    <property type="match status" value="1"/>
</dbReference>